<gene>
    <name evidence="8" type="ORF">A7K91_07090</name>
</gene>
<feature type="domain" description="Dihydroxy-acid/6-phosphogluconate dehydratase N-terminal" evidence="6">
    <location>
        <begin position="88"/>
        <end position="394"/>
    </location>
</feature>
<dbReference type="Pfam" id="PF24877">
    <property type="entry name" value="ILV_EDD_C"/>
    <property type="match status" value="1"/>
</dbReference>
<dbReference type="GO" id="GO:0050401">
    <property type="term" value="F:xylonate dehydratase activity"/>
    <property type="evidence" value="ECO:0007669"/>
    <property type="project" value="InterPro"/>
</dbReference>
<dbReference type="InterPro" id="IPR037237">
    <property type="entry name" value="IlvD/EDD_N"/>
</dbReference>
<keyword evidence="2" id="KW-0479">Metal-binding</keyword>
<dbReference type="GO" id="GO:0051537">
    <property type="term" value="F:2 iron, 2 sulfur cluster binding"/>
    <property type="evidence" value="ECO:0007669"/>
    <property type="project" value="UniProtKB-KW"/>
</dbReference>
<dbReference type="SUPFAM" id="SSF143975">
    <property type="entry name" value="IlvD/EDD N-terminal domain-like"/>
    <property type="match status" value="1"/>
</dbReference>
<evidence type="ECO:0000256" key="3">
    <source>
        <dbReference type="ARBA" id="ARBA00023014"/>
    </source>
</evidence>
<dbReference type="InterPro" id="IPR000581">
    <property type="entry name" value="ILV_EDD_N"/>
</dbReference>
<proteinExistence type="inferred from homology"/>
<keyword evidence="9" id="KW-1185">Reference proteome</keyword>
<organism evidence="8 9">
    <name type="scientific">Paenibacillus oryzae</name>
    <dbReference type="NCBI Taxonomy" id="1844972"/>
    <lineage>
        <taxon>Bacteria</taxon>
        <taxon>Bacillati</taxon>
        <taxon>Bacillota</taxon>
        <taxon>Bacilli</taxon>
        <taxon>Bacillales</taxon>
        <taxon>Paenibacillaceae</taxon>
        <taxon>Paenibacillus</taxon>
    </lineage>
</organism>
<dbReference type="RefSeq" id="WP_068681461.1">
    <property type="nucleotide sequence ID" value="NZ_LYPA01000045.1"/>
</dbReference>
<evidence type="ECO:0000259" key="6">
    <source>
        <dbReference type="Pfam" id="PF00920"/>
    </source>
</evidence>
<dbReference type="SUPFAM" id="SSF52016">
    <property type="entry name" value="LeuD/IlvD-like"/>
    <property type="match status" value="1"/>
</dbReference>
<evidence type="ECO:0000256" key="4">
    <source>
        <dbReference type="ARBA" id="ARBA00023239"/>
    </source>
</evidence>
<name>A0A1A5YLX2_9BACL</name>
<comment type="caution">
    <text evidence="8">The sequence shown here is derived from an EMBL/GenBank/DDBJ whole genome shotgun (WGS) entry which is preliminary data.</text>
</comment>
<accession>A0A1A5YLX2</accession>
<evidence type="ECO:0000313" key="8">
    <source>
        <dbReference type="EMBL" id="OBR66612.1"/>
    </source>
</evidence>
<sequence>MNPGFETIMGNDSDTYFDIYTHAPGPSGSLPLTPDMLRDSPSGDLFGLTQNVGMGWDPGNLLGKQVLILGTQGGIREEDGRPIALGYHTGHWEVGILMKAAAEEITSRGGVPFAGFVSDPCDGRSQGTTGMFDSLPYRNDAAMVLRRLIRSLPQRSAVLGVGTCDKGLPSMMLALAGMSNLPGVIVPGGVTLPPTNGEDAGKIQTIGARYSNGELSLEEAAELGCRACATPGGGCQFLGTAGTAQVVAEALGMTVPHAALAPSGQPVWKEMAKQSARAALGMAESGVTTGMIITDRSIRNAMAVHAAFGGSTNLLLHIPAIAHAAGLTLPTVADWAEINRSVPRLVSVLPNGPEHHPTVRAFLAGGVPEVMLHMRKLGVLDEEALTVTGHTIGETLDWWESSERRHRMRRHLLENEGINPDRVIFSPERAKQEGLSSTVTFPTGNICPEGSVIKSTAIDPSKVDADGVFRHVGRAKVFTTERAAIRAIKTKGIAAGDIMVLIGRGPSGTGMEETYQLTSALKHLSYGKEVSLLTDARFSGVSTGACIGHIGPEALAGGPVGKLRDGDWIDIRIDLRRLEGHVEMVGSGENPEDSEAGSKILASRAPHPELAKDPALPDDTRLWAALQAASGGTWRGCVYDVDRIVKLLEAGMNTEEGQAIIKG</sequence>
<keyword evidence="2" id="KW-0001">2Fe-2S</keyword>
<dbReference type="InterPro" id="IPR042096">
    <property type="entry name" value="Dihydro-acid_dehy_C"/>
</dbReference>
<dbReference type="NCBIfam" id="TIGR03432">
    <property type="entry name" value="yjhG_yagF"/>
    <property type="match status" value="1"/>
</dbReference>
<dbReference type="PANTHER" id="PTHR43661">
    <property type="entry name" value="D-XYLONATE DEHYDRATASE"/>
    <property type="match status" value="1"/>
</dbReference>
<dbReference type="Pfam" id="PF00920">
    <property type="entry name" value="ILVD_EDD_N"/>
    <property type="match status" value="1"/>
</dbReference>
<dbReference type="Gene3D" id="3.50.30.80">
    <property type="entry name" value="IlvD/EDD C-terminal domain-like"/>
    <property type="match status" value="1"/>
</dbReference>
<dbReference type="GO" id="GO:0009082">
    <property type="term" value="P:branched-chain amino acid biosynthetic process"/>
    <property type="evidence" value="ECO:0007669"/>
    <property type="project" value="UniProtKB-KW"/>
</dbReference>
<evidence type="ECO:0000256" key="1">
    <source>
        <dbReference type="ARBA" id="ARBA00006486"/>
    </source>
</evidence>
<keyword evidence="5" id="KW-0100">Branched-chain amino acid biosynthesis</keyword>
<evidence type="ECO:0000256" key="2">
    <source>
        <dbReference type="ARBA" id="ARBA00022714"/>
    </source>
</evidence>
<dbReference type="InterPro" id="IPR017798">
    <property type="entry name" value="Dehydratase_YjhG/YagF"/>
</dbReference>
<dbReference type="GO" id="GO:0005829">
    <property type="term" value="C:cytosol"/>
    <property type="evidence" value="ECO:0007669"/>
    <property type="project" value="TreeGrafter"/>
</dbReference>
<dbReference type="OrthoDB" id="9807077at2"/>
<keyword evidence="3" id="KW-0411">Iron-sulfur</keyword>
<dbReference type="InterPro" id="IPR056740">
    <property type="entry name" value="ILV_EDD_C"/>
</dbReference>
<evidence type="ECO:0000313" key="9">
    <source>
        <dbReference type="Proteomes" id="UP000092024"/>
    </source>
</evidence>
<keyword evidence="2" id="KW-0408">Iron</keyword>
<dbReference type="STRING" id="1844972.A7K91_07090"/>
<dbReference type="PANTHER" id="PTHR43661:SF3">
    <property type="entry name" value="D-XYLONATE DEHYDRATASE YAGF-RELATED"/>
    <property type="match status" value="1"/>
</dbReference>
<protein>
    <submittedName>
        <fullName evidence="8">Dehydratase</fullName>
    </submittedName>
</protein>
<evidence type="ECO:0000256" key="5">
    <source>
        <dbReference type="ARBA" id="ARBA00023304"/>
    </source>
</evidence>
<feature type="domain" description="Dihydroxy-acid/6-phosphogluconate dehydratase C-terminal" evidence="7">
    <location>
        <begin position="443"/>
        <end position="583"/>
    </location>
</feature>
<comment type="similarity">
    <text evidence="1">Belongs to the IlvD/Edd family.</text>
</comment>
<dbReference type="Proteomes" id="UP000092024">
    <property type="component" value="Unassembled WGS sequence"/>
</dbReference>
<keyword evidence="5" id="KW-0028">Amino-acid biosynthesis</keyword>
<evidence type="ECO:0000259" key="7">
    <source>
        <dbReference type="Pfam" id="PF24877"/>
    </source>
</evidence>
<dbReference type="PROSITE" id="PS00887">
    <property type="entry name" value="ILVD_EDD_2"/>
    <property type="match status" value="1"/>
</dbReference>
<dbReference type="AlphaFoldDB" id="A0A1A5YLX2"/>
<dbReference type="InterPro" id="IPR020558">
    <property type="entry name" value="DiOHA_6PGluconate_deHydtase_CS"/>
</dbReference>
<keyword evidence="4" id="KW-0456">Lyase</keyword>
<dbReference type="EMBL" id="LYPA01000045">
    <property type="protein sequence ID" value="OBR66612.1"/>
    <property type="molecule type" value="Genomic_DNA"/>
</dbReference>
<reference evidence="8 9" key="1">
    <citation type="submission" date="2016-05" db="EMBL/GenBank/DDBJ databases">
        <title>Paenibacillus oryzae. sp. nov., isolated from the rice root.</title>
        <authorList>
            <person name="Zhang J."/>
            <person name="Zhang X."/>
        </authorList>
    </citation>
    <scope>NUCLEOTIDE SEQUENCE [LARGE SCALE GENOMIC DNA]</scope>
    <source>
        <strain evidence="8 9">1DrF-4</strain>
    </source>
</reference>